<keyword evidence="2" id="KW-0560">Oxidoreductase</keyword>
<dbReference type="GO" id="GO:0016491">
    <property type="term" value="F:oxidoreductase activity"/>
    <property type="evidence" value="ECO:0007669"/>
    <property type="project" value="UniProtKB-KW"/>
</dbReference>
<accession>A0A5N6U9I7</accession>
<dbReference type="InterPro" id="IPR008030">
    <property type="entry name" value="NmrA-like"/>
</dbReference>
<dbReference type="OrthoDB" id="419598at2759"/>
<name>A0A5N6U9I7_ASPAV</name>
<dbReference type="SUPFAM" id="SSF51735">
    <property type="entry name" value="NAD(P)-binding Rossmann-fold domains"/>
    <property type="match status" value="1"/>
</dbReference>
<evidence type="ECO:0000313" key="4">
    <source>
        <dbReference type="EMBL" id="KAE8155089.1"/>
    </source>
</evidence>
<organism evidence="4 5">
    <name type="scientific">Aspergillus avenaceus</name>
    <dbReference type="NCBI Taxonomy" id="36643"/>
    <lineage>
        <taxon>Eukaryota</taxon>
        <taxon>Fungi</taxon>
        <taxon>Dikarya</taxon>
        <taxon>Ascomycota</taxon>
        <taxon>Pezizomycotina</taxon>
        <taxon>Eurotiomycetes</taxon>
        <taxon>Eurotiomycetidae</taxon>
        <taxon>Eurotiales</taxon>
        <taxon>Aspergillaceae</taxon>
        <taxon>Aspergillus</taxon>
        <taxon>Aspergillus subgen. Circumdati</taxon>
    </lineage>
</organism>
<reference evidence="4 5" key="1">
    <citation type="submission" date="2019-04" db="EMBL/GenBank/DDBJ databases">
        <title>Friends and foes A comparative genomics study of 23 Aspergillus species from section Flavi.</title>
        <authorList>
            <consortium name="DOE Joint Genome Institute"/>
            <person name="Kjaerbolling I."/>
            <person name="Vesth T."/>
            <person name="Frisvad J.C."/>
            <person name="Nybo J.L."/>
            <person name="Theobald S."/>
            <person name="Kildgaard S."/>
            <person name="Isbrandt T."/>
            <person name="Kuo A."/>
            <person name="Sato A."/>
            <person name="Lyhne E.K."/>
            <person name="Kogle M.E."/>
            <person name="Wiebenga A."/>
            <person name="Kun R.S."/>
            <person name="Lubbers R.J."/>
            <person name="Makela M.R."/>
            <person name="Barry K."/>
            <person name="Chovatia M."/>
            <person name="Clum A."/>
            <person name="Daum C."/>
            <person name="Haridas S."/>
            <person name="He G."/>
            <person name="LaButti K."/>
            <person name="Lipzen A."/>
            <person name="Mondo S."/>
            <person name="Riley R."/>
            <person name="Salamov A."/>
            <person name="Simmons B.A."/>
            <person name="Magnuson J.K."/>
            <person name="Henrissat B."/>
            <person name="Mortensen U.H."/>
            <person name="Larsen T.O."/>
            <person name="Devries R.P."/>
            <person name="Grigoriev I.V."/>
            <person name="Machida M."/>
            <person name="Baker S.E."/>
            <person name="Andersen M.R."/>
        </authorList>
    </citation>
    <scope>NUCLEOTIDE SEQUENCE [LARGE SCALE GENOMIC DNA]</scope>
    <source>
        <strain evidence="4 5">IBT 18842</strain>
    </source>
</reference>
<proteinExistence type="predicted"/>
<feature type="domain" description="NmrA-like" evidence="3">
    <location>
        <begin position="9"/>
        <end position="243"/>
    </location>
</feature>
<keyword evidence="5" id="KW-1185">Reference proteome</keyword>
<dbReference type="InterPro" id="IPR036291">
    <property type="entry name" value="NAD(P)-bd_dom_sf"/>
</dbReference>
<gene>
    <name evidence="4" type="ORF">BDV25DRAFT_37661</name>
</gene>
<dbReference type="Proteomes" id="UP000325780">
    <property type="component" value="Unassembled WGS sequence"/>
</dbReference>
<dbReference type="PANTHER" id="PTHR47706:SF11">
    <property type="entry name" value="ISOFLAVONE REDUCTASE FAMILY PROTEIN (AFU_ORTHOLOGUE AFUA_1G12510)"/>
    <property type="match status" value="1"/>
</dbReference>
<dbReference type="AlphaFoldDB" id="A0A5N6U9I7"/>
<dbReference type="InterPro" id="IPR051609">
    <property type="entry name" value="NmrA/Isoflavone_reductase-like"/>
</dbReference>
<dbReference type="PANTHER" id="PTHR47706">
    <property type="entry name" value="NMRA-LIKE FAMILY PROTEIN"/>
    <property type="match status" value="1"/>
</dbReference>
<evidence type="ECO:0000259" key="3">
    <source>
        <dbReference type="Pfam" id="PF05368"/>
    </source>
</evidence>
<evidence type="ECO:0000313" key="5">
    <source>
        <dbReference type="Proteomes" id="UP000325780"/>
    </source>
</evidence>
<protein>
    <recommendedName>
        <fullName evidence="3">NmrA-like domain-containing protein</fullName>
    </recommendedName>
</protein>
<sequence>MTDFEPRNLLLFGATGTIGIHILQAVLAARDQFHRVAVFTSPATAAAKKDLLESWKETKRLEVLVGDLQDEDAVQKAYEGIDTVISALGRGAIALQIPLIRLADASPTVTWFFPSEYGTDIKYSPASAHERPHQQKLKVRHYLENQVSNLAHTYVVTGPYADMYIRCAAGRDAGGWDVSTRTATLLGEDGKGRVSLTTMTDVGTLVVAALQHPAVAFNHALRVNSFTTTPAEIHAEFVRQTGGQPWNDVQYVSLPQLRERERVAWETDNPTATVFTLRRIWTEGGTLYENRDNEQIGEPPMQTLAEVIASEIKQSP</sequence>
<dbReference type="Gene3D" id="3.90.25.10">
    <property type="entry name" value="UDP-galactose 4-epimerase, domain 1"/>
    <property type="match status" value="1"/>
</dbReference>
<dbReference type="EMBL" id="ML742024">
    <property type="protein sequence ID" value="KAE8155089.1"/>
    <property type="molecule type" value="Genomic_DNA"/>
</dbReference>
<evidence type="ECO:0000256" key="1">
    <source>
        <dbReference type="ARBA" id="ARBA00022857"/>
    </source>
</evidence>
<dbReference type="Pfam" id="PF05368">
    <property type="entry name" value="NmrA"/>
    <property type="match status" value="1"/>
</dbReference>
<dbReference type="Gene3D" id="3.40.50.720">
    <property type="entry name" value="NAD(P)-binding Rossmann-like Domain"/>
    <property type="match status" value="1"/>
</dbReference>
<keyword evidence="1" id="KW-0521">NADP</keyword>
<evidence type="ECO:0000256" key="2">
    <source>
        <dbReference type="ARBA" id="ARBA00023002"/>
    </source>
</evidence>